<evidence type="ECO:0000313" key="2">
    <source>
        <dbReference type="Proteomes" id="UP000557857"/>
    </source>
</evidence>
<dbReference type="Gene3D" id="3.30.2310.20">
    <property type="entry name" value="RelE-like"/>
    <property type="match status" value="1"/>
</dbReference>
<dbReference type="RefSeq" id="WP_169059102.1">
    <property type="nucleotide sequence ID" value="NZ_JABCAG010000061.1"/>
</dbReference>
<sequence length="98" mass="11451">MSYKIKYTPASKKDYEKLDNSQKLQVRKSLKKIEEFGLDTGQPLRGKLADCKKMKHKKLGLRVIFKQSDLGIKIIEIVVIGKRNEKEVYREAEKRLGR</sequence>
<evidence type="ECO:0000313" key="1">
    <source>
        <dbReference type="EMBL" id="NMP59565.1"/>
    </source>
</evidence>
<dbReference type="InterPro" id="IPR035093">
    <property type="entry name" value="RelE/ParE_toxin_dom_sf"/>
</dbReference>
<dbReference type="Proteomes" id="UP000557857">
    <property type="component" value="Unassembled WGS sequence"/>
</dbReference>
<accession>A0A848MZX2</accession>
<gene>
    <name evidence="1" type="ORF">HI921_14045</name>
</gene>
<reference evidence="1 2" key="1">
    <citation type="submission" date="2020-04" db="EMBL/GenBank/DDBJ databases">
        <authorList>
            <person name="Abaymova A."/>
            <person name="Teymurazov M."/>
            <person name="Tazyna O."/>
            <person name="Chatushin Y."/>
            <person name="Svetoch E."/>
            <person name="Pereligyn V."/>
            <person name="Pohylenko V."/>
            <person name="Platonov M."/>
            <person name="Kartsev N."/>
            <person name="Skryabin Y."/>
            <person name="Sizova A."/>
            <person name="Solomentsev V."/>
            <person name="Kislichkina A."/>
            <person name="Bogun A."/>
        </authorList>
    </citation>
    <scope>NUCLEOTIDE SEQUENCE [LARGE SCALE GENOMIC DNA]</scope>
    <source>
        <strain evidence="2">SCPM-O-B-8398 (E28)</strain>
    </source>
</reference>
<dbReference type="AlphaFoldDB" id="A0A848MZX2"/>
<dbReference type="SUPFAM" id="SSF143011">
    <property type="entry name" value="RelE-like"/>
    <property type="match status" value="1"/>
</dbReference>
<protein>
    <submittedName>
        <fullName evidence="1">Addiction module toxin RelE</fullName>
    </submittedName>
</protein>
<name>A0A848MZX2_ENTMU</name>
<proteinExistence type="predicted"/>
<dbReference type="EMBL" id="JABCAG010000061">
    <property type="protein sequence ID" value="NMP59565.1"/>
    <property type="molecule type" value="Genomic_DNA"/>
</dbReference>
<organism evidence="1 2">
    <name type="scientific">Enterococcus mundtii</name>
    <dbReference type="NCBI Taxonomy" id="53346"/>
    <lineage>
        <taxon>Bacteria</taxon>
        <taxon>Bacillati</taxon>
        <taxon>Bacillota</taxon>
        <taxon>Bacilli</taxon>
        <taxon>Lactobacillales</taxon>
        <taxon>Enterococcaceae</taxon>
        <taxon>Enterococcus</taxon>
    </lineage>
</organism>
<comment type="caution">
    <text evidence="1">The sequence shown here is derived from an EMBL/GenBank/DDBJ whole genome shotgun (WGS) entry which is preliminary data.</text>
</comment>